<accession>A0AAF0FDQ2</accession>
<feature type="compositionally biased region" description="Basic and acidic residues" evidence="8">
    <location>
        <begin position="24"/>
        <end position="37"/>
    </location>
</feature>
<feature type="region of interest" description="Disordered" evidence="8">
    <location>
        <begin position="1"/>
        <end position="281"/>
    </location>
</feature>
<dbReference type="InterPro" id="IPR007696">
    <property type="entry name" value="DNA_mismatch_repair_MutS_core"/>
</dbReference>
<dbReference type="EMBL" id="CP118379">
    <property type="protein sequence ID" value="WFD44629.1"/>
    <property type="molecule type" value="Genomic_DNA"/>
</dbReference>
<dbReference type="PANTHER" id="PTHR11361:SF148">
    <property type="entry name" value="DNA MISMATCH REPAIR PROTEIN MSH6"/>
    <property type="match status" value="1"/>
</dbReference>
<dbReference type="SMART" id="SM00534">
    <property type="entry name" value="MUTSac"/>
    <property type="match status" value="1"/>
</dbReference>
<dbReference type="FunFam" id="3.40.1170.10:FF:000002">
    <property type="entry name" value="DNA mismatch repair protein"/>
    <property type="match status" value="1"/>
</dbReference>
<dbReference type="SUPFAM" id="SSF48334">
    <property type="entry name" value="DNA repair protein MutS, domain III"/>
    <property type="match status" value="1"/>
</dbReference>
<comment type="function">
    <text evidence="6 7">Component of the post-replicative DNA mismatch repair system (MMR).</text>
</comment>
<keyword evidence="4 6" id="KW-0067">ATP-binding</keyword>
<gene>
    <name evidence="10" type="primary">MSH6</name>
    <name evidence="10" type="ORF">MPSI1_003299</name>
</gene>
<dbReference type="GO" id="GO:0140664">
    <property type="term" value="F:ATP-dependent DNA damage sensor activity"/>
    <property type="evidence" value="ECO:0007669"/>
    <property type="project" value="InterPro"/>
</dbReference>
<dbReference type="Gene3D" id="3.40.1170.10">
    <property type="entry name" value="DNA repair protein MutS, domain I"/>
    <property type="match status" value="1"/>
</dbReference>
<dbReference type="GO" id="GO:0030983">
    <property type="term" value="F:mismatched DNA binding"/>
    <property type="evidence" value="ECO:0007669"/>
    <property type="project" value="UniProtKB-UniRule"/>
</dbReference>
<dbReference type="SUPFAM" id="SSF53150">
    <property type="entry name" value="DNA repair protein MutS, domain II"/>
    <property type="match status" value="1"/>
</dbReference>
<dbReference type="PROSITE" id="PS00486">
    <property type="entry name" value="DNA_MISMATCH_REPAIR_2"/>
    <property type="match status" value="1"/>
</dbReference>
<dbReference type="InterPro" id="IPR007861">
    <property type="entry name" value="DNA_mismatch_repair_MutS_clamp"/>
</dbReference>
<dbReference type="Pfam" id="PF05188">
    <property type="entry name" value="MutS_II"/>
    <property type="match status" value="1"/>
</dbReference>
<dbReference type="Pfam" id="PF05192">
    <property type="entry name" value="MutS_III"/>
    <property type="match status" value="1"/>
</dbReference>
<keyword evidence="6 7" id="KW-0234">DNA repair</keyword>
<feature type="compositionally biased region" description="Low complexity" evidence="8">
    <location>
        <begin position="189"/>
        <end position="208"/>
    </location>
</feature>
<feature type="compositionally biased region" description="Polar residues" evidence="8">
    <location>
        <begin position="1"/>
        <end position="22"/>
    </location>
</feature>
<dbReference type="SUPFAM" id="SSF52540">
    <property type="entry name" value="P-loop containing nucleoside triphosphate hydrolases"/>
    <property type="match status" value="1"/>
</dbReference>
<dbReference type="InterPro" id="IPR036187">
    <property type="entry name" value="DNA_mismatch_repair_MutS_sf"/>
</dbReference>
<feature type="compositionally biased region" description="Low complexity" evidence="8">
    <location>
        <begin position="134"/>
        <end position="146"/>
    </location>
</feature>
<feature type="compositionally biased region" description="Basic and acidic residues" evidence="8">
    <location>
        <begin position="46"/>
        <end position="61"/>
    </location>
</feature>
<evidence type="ECO:0000256" key="7">
    <source>
        <dbReference type="RuleBase" id="RU003756"/>
    </source>
</evidence>
<dbReference type="Pfam" id="PF00488">
    <property type="entry name" value="MutS_V"/>
    <property type="match status" value="1"/>
</dbReference>
<evidence type="ECO:0000256" key="1">
    <source>
        <dbReference type="ARBA" id="ARBA00006271"/>
    </source>
</evidence>
<dbReference type="Pfam" id="PF01624">
    <property type="entry name" value="MutS_I"/>
    <property type="match status" value="1"/>
</dbReference>
<evidence type="ECO:0000256" key="2">
    <source>
        <dbReference type="ARBA" id="ARBA00022741"/>
    </source>
</evidence>
<organism evidence="10 11">
    <name type="scientific">Malassezia psittaci</name>
    <dbReference type="NCBI Taxonomy" id="1821823"/>
    <lineage>
        <taxon>Eukaryota</taxon>
        <taxon>Fungi</taxon>
        <taxon>Dikarya</taxon>
        <taxon>Basidiomycota</taxon>
        <taxon>Ustilaginomycotina</taxon>
        <taxon>Malasseziomycetes</taxon>
        <taxon>Malasseziales</taxon>
        <taxon>Malasseziaceae</taxon>
        <taxon>Malassezia</taxon>
    </lineage>
</organism>
<dbReference type="GO" id="GO:0006298">
    <property type="term" value="P:mismatch repair"/>
    <property type="evidence" value="ECO:0007669"/>
    <property type="project" value="InterPro"/>
</dbReference>
<protein>
    <recommendedName>
        <fullName evidence="6">DNA mismatch repair protein</fullName>
    </recommendedName>
</protein>
<evidence type="ECO:0000259" key="9">
    <source>
        <dbReference type="PROSITE" id="PS00486"/>
    </source>
</evidence>
<evidence type="ECO:0000256" key="4">
    <source>
        <dbReference type="ARBA" id="ARBA00022840"/>
    </source>
</evidence>
<feature type="compositionally biased region" description="Acidic residues" evidence="8">
    <location>
        <begin position="209"/>
        <end position="220"/>
    </location>
</feature>
<feature type="compositionally biased region" description="Basic and acidic residues" evidence="8">
    <location>
        <begin position="270"/>
        <end position="281"/>
    </location>
</feature>
<dbReference type="InterPro" id="IPR045076">
    <property type="entry name" value="MutS"/>
</dbReference>
<dbReference type="InterPro" id="IPR007695">
    <property type="entry name" value="DNA_mismatch_repair_MutS-lik_N"/>
</dbReference>
<evidence type="ECO:0000256" key="8">
    <source>
        <dbReference type="SAM" id="MobiDB-lite"/>
    </source>
</evidence>
<feature type="domain" description="DNA mismatch repair proteins mutS family" evidence="9">
    <location>
        <begin position="1046"/>
        <end position="1062"/>
    </location>
</feature>
<dbReference type="InterPro" id="IPR036678">
    <property type="entry name" value="MutS_con_dom_sf"/>
</dbReference>
<dbReference type="Proteomes" id="UP001214628">
    <property type="component" value="Chromosome 5"/>
</dbReference>
<dbReference type="Gene3D" id="1.10.1420.10">
    <property type="match status" value="2"/>
</dbReference>
<keyword evidence="3 6" id="KW-0227">DNA damage</keyword>
<comment type="similarity">
    <text evidence="1 6 7">Belongs to the DNA mismatch repair MutS family.</text>
</comment>
<evidence type="ECO:0000256" key="3">
    <source>
        <dbReference type="ARBA" id="ARBA00022763"/>
    </source>
</evidence>
<dbReference type="Gene3D" id="3.30.420.110">
    <property type="entry name" value="MutS, connector domain"/>
    <property type="match status" value="1"/>
</dbReference>
<evidence type="ECO:0000256" key="5">
    <source>
        <dbReference type="ARBA" id="ARBA00023125"/>
    </source>
</evidence>
<dbReference type="PIRSF" id="PIRSF037677">
    <property type="entry name" value="DNA_mis_repair_Msh6"/>
    <property type="match status" value="1"/>
</dbReference>
<dbReference type="InterPro" id="IPR017261">
    <property type="entry name" value="DNA_mismatch_repair_MutS/MSH"/>
</dbReference>
<name>A0AAF0FDQ2_9BASI</name>
<dbReference type="AlphaFoldDB" id="A0AAF0FDQ2"/>
<evidence type="ECO:0000313" key="10">
    <source>
        <dbReference type="EMBL" id="WFD44629.1"/>
    </source>
</evidence>
<dbReference type="PANTHER" id="PTHR11361">
    <property type="entry name" value="DNA MISMATCH REPAIR PROTEIN MUTS FAMILY MEMBER"/>
    <property type="match status" value="1"/>
</dbReference>
<dbReference type="SMART" id="SM00533">
    <property type="entry name" value="MUTSd"/>
    <property type="match status" value="1"/>
</dbReference>
<evidence type="ECO:0000313" key="11">
    <source>
        <dbReference type="Proteomes" id="UP001214628"/>
    </source>
</evidence>
<evidence type="ECO:0000256" key="6">
    <source>
        <dbReference type="PIRNR" id="PIRNR037677"/>
    </source>
</evidence>
<keyword evidence="5 6" id="KW-0238">DNA-binding</keyword>
<sequence length="1212" mass="135933">MKATKQTSLLGFWSQRSSSGQPDLQKKKSNETSHEQSLDTNGTDPIRVHTDPPQEDRKATDVYHAQSQSSAEERSPKRMRESQDSRQEPHVKVSQEPHAVESPAASEPLQKPQAKLASAAPIHAETHLSPLPVEQEQQSETQSSTPDSDDQGREKRQRRLSRRVNYYEERSQSSDDTESQASEDAFVLSEAESSIASESESSVAQSEEPSTEDDYQEDTDDFKPSTKGGPKRKLSPPTNSASYARASPIPSAASRSVQILRPSVSHSHLTKAERRSELEKKRRLENEQAYSFLLDVRDKDMNRPDDLHYDQRTLYIPPSAWTSFTPFERQFWEIKQNHFDTVLFFQKGKFYELYEDDAMIGHRECDLKLTDRVKMKMVGVPEASFDLFATKLLALGYKVGRVDQCETAVAKGMRVGEKSRGGGSDIVRRELRHVVTSGTIVDGSVLADDFSNYCVSIKEVRSSEDAAPVFGICTLDASIAEFRMLAFQDDQVLTQLETLLRSLRVREVLLEKGALSMPTLRLIRNVIPANCQITMLKPNTEFLDVQATQTRLQSLFPGQELPKGLEEIRKDDVAITALGAMLWYLDQLHLDLDLCASGNFAKLEPPAERHALILDAKSLMHLNVLYNDQGTDEGTLHRLLNRCITPFGRRLFTLWLTAPLSDISAIQARLDAVEDLMQNACFSDTFLAFARQLPDLERLQTRIAAGKSRPREFLLVLEAYTRFQSTISALLEQAQSFRSATLKHLLESIPNVTQLAHDLRANFVTNADGTFTPRANASEQYTRADHAVLQAEQRLEEERKACADQLHLQLKDVPWKHVGTNEIYQVEVPSRTKVPANWIVMSQTKACKRYYTPKGKDLVRLLKEARETRLAALRAFQTEMYDKFRAEYASYVRAVRVVAQLDALRSLACSSQALGFPSCRPEFHEKQEAFFAFEQLRHPCMAPSILTDATTEFIPNDLALGNENEDVTILTGSNMAGKSTTARTAATAIILAQVGCYVPCRSAKLAPIDRIASRMGANDQLFQNNSTFMVEMLEASKILREATPRSLVIMDELGRGTSTFDGQAIAYAVLHHLVARTRCLCYFLTHYSSIAQSLDAYPRVANRHMHVLVDDTTRHVIFTYRLVRGISESSYGTQVARIAGVPDEICEQAAKISQRFLTEAHAAQSQRQTCRISLETRSDFARLVSIASQGNANATEVAMLLAAARKYIGARS</sequence>
<reference evidence="10" key="1">
    <citation type="submission" date="2023-02" db="EMBL/GenBank/DDBJ databases">
        <title>Mating type loci evolution in Malassezia.</title>
        <authorList>
            <person name="Coelho M.A."/>
        </authorList>
    </citation>
    <scope>NUCLEOTIDE SEQUENCE</scope>
    <source>
        <strain evidence="10">CBS 14136</strain>
    </source>
</reference>
<dbReference type="GO" id="GO:0032301">
    <property type="term" value="C:MutSalpha complex"/>
    <property type="evidence" value="ECO:0007669"/>
    <property type="project" value="TreeGrafter"/>
</dbReference>
<feature type="compositionally biased region" description="Low complexity" evidence="8">
    <location>
        <begin position="240"/>
        <end position="256"/>
    </location>
</feature>
<keyword evidence="11" id="KW-1185">Reference proteome</keyword>
<dbReference type="InterPro" id="IPR016151">
    <property type="entry name" value="DNA_mismatch_repair_MutS_N"/>
</dbReference>
<dbReference type="InterPro" id="IPR007860">
    <property type="entry name" value="DNA_mmatch_repair_MutS_con_dom"/>
</dbReference>
<dbReference type="InterPro" id="IPR027417">
    <property type="entry name" value="P-loop_NTPase"/>
</dbReference>
<dbReference type="Gene3D" id="3.40.50.300">
    <property type="entry name" value="P-loop containing nucleotide triphosphate hydrolases"/>
    <property type="match status" value="1"/>
</dbReference>
<dbReference type="SUPFAM" id="SSF55271">
    <property type="entry name" value="DNA repair protein MutS, domain I"/>
    <property type="match status" value="1"/>
</dbReference>
<proteinExistence type="inferred from homology"/>
<dbReference type="GO" id="GO:0005524">
    <property type="term" value="F:ATP binding"/>
    <property type="evidence" value="ECO:0007669"/>
    <property type="project" value="UniProtKB-UniRule"/>
</dbReference>
<dbReference type="InterPro" id="IPR000432">
    <property type="entry name" value="DNA_mismatch_repair_MutS_C"/>
</dbReference>
<dbReference type="NCBIfam" id="NF003810">
    <property type="entry name" value="PRK05399.1"/>
    <property type="match status" value="1"/>
</dbReference>
<feature type="compositionally biased region" description="Basic and acidic residues" evidence="8">
    <location>
        <begin position="71"/>
        <end position="99"/>
    </location>
</feature>
<keyword evidence="2 6" id="KW-0547">Nucleotide-binding</keyword>
<dbReference type="Pfam" id="PF05190">
    <property type="entry name" value="MutS_IV"/>
    <property type="match status" value="1"/>
</dbReference>